<dbReference type="RefSeq" id="WP_242775248.1">
    <property type="nucleotide sequence ID" value="NZ_JALDAY010000015.1"/>
</dbReference>
<gene>
    <name evidence="1" type="ORF">MQP27_41110</name>
</gene>
<organism evidence="1 2">
    <name type="scientific">Streptomyces cylindrosporus</name>
    <dbReference type="NCBI Taxonomy" id="2927583"/>
    <lineage>
        <taxon>Bacteria</taxon>
        <taxon>Bacillati</taxon>
        <taxon>Actinomycetota</taxon>
        <taxon>Actinomycetes</taxon>
        <taxon>Kitasatosporales</taxon>
        <taxon>Streptomycetaceae</taxon>
        <taxon>Streptomyces</taxon>
    </lineage>
</organism>
<proteinExistence type="predicted"/>
<reference evidence="1" key="1">
    <citation type="submission" date="2022-03" db="EMBL/GenBank/DDBJ databases">
        <title>Streptomyces 7R015 and 7R016 isolated from Barleria lupulina in Thailand.</title>
        <authorList>
            <person name="Kanchanasin P."/>
            <person name="Phongsopitanun W."/>
            <person name="Tanasupawat S."/>
        </authorList>
    </citation>
    <scope>NUCLEOTIDE SEQUENCE</scope>
    <source>
        <strain evidence="1">7R015</strain>
    </source>
</reference>
<protein>
    <recommendedName>
        <fullName evidence="3">DUF317 domain-containing protein</fullName>
    </recommendedName>
</protein>
<evidence type="ECO:0000313" key="1">
    <source>
        <dbReference type="EMBL" id="MCI3277488.1"/>
    </source>
</evidence>
<comment type="caution">
    <text evidence="1">The sequence shown here is derived from an EMBL/GenBank/DDBJ whole genome shotgun (WGS) entry which is preliminary data.</text>
</comment>
<accession>A0ABS9YJT6</accession>
<sequence length="135" mass="15089">MTNTQWNGEPCTATQVTVTVADNGFFPAYWAREFVGTRRKAVEVEYGDHTFYLDDEDGSGWDKVTHGGAPDWGHRDLAIEPGSVEPRAVAMPEFDYPRDPDAEEILNTLPTDVQQRIRARLAAEAAEGTEQSHEH</sequence>
<dbReference type="EMBL" id="JALDAY010000015">
    <property type="protein sequence ID" value="MCI3277488.1"/>
    <property type="molecule type" value="Genomic_DNA"/>
</dbReference>
<name>A0ABS9YJT6_9ACTN</name>
<keyword evidence="2" id="KW-1185">Reference proteome</keyword>
<dbReference type="Proteomes" id="UP001165269">
    <property type="component" value="Unassembled WGS sequence"/>
</dbReference>
<evidence type="ECO:0008006" key="3">
    <source>
        <dbReference type="Google" id="ProtNLM"/>
    </source>
</evidence>
<evidence type="ECO:0000313" key="2">
    <source>
        <dbReference type="Proteomes" id="UP001165269"/>
    </source>
</evidence>